<gene>
    <name evidence="2" type="ORF">H6G03_13495</name>
</gene>
<keyword evidence="1" id="KW-0472">Membrane</keyword>
<proteinExistence type="predicted"/>
<comment type="caution">
    <text evidence="2">The sequence shown here is derived from an EMBL/GenBank/DDBJ whole genome shotgun (WGS) entry which is preliminary data.</text>
</comment>
<sequence length="139" mass="15986">MNDSRELMIIIVIMLNVIIFWFLFSRSWLSLAKLYKTNQAPPPNIRYMRHGYVGGIRYKGMLNVGITLEGIYLSIIPPFNIGSSPLLIPWSAIDKIEKVNSFFIQSYRLHIKNQKTTIILNKEDLAPAKGFLAQRGMEL</sequence>
<reference evidence="2" key="1">
    <citation type="journal article" date="2015" name="ISME J.">
        <title>Draft Genome Sequence of Streptomyces incarnatus NRRL8089, which Produces the Nucleoside Antibiotic Sinefungin.</title>
        <authorList>
            <person name="Oshima K."/>
            <person name="Hattori M."/>
            <person name="Shimizu H."/>
            <person name="Fukuda K."/>
            <person name="Nemoto M."/>
            <person name="Inagaki K."/>
            <person name="Tamura T."/>
        </authorList>
    </citation>
    <scope>NUCLEOTIDE SEQUENCE</scope>
    <source>
        <strain evidence="2">FACHB-1375</strain>
    </source>
</reference>
<name>A0A926ZIS4_9CYAN</name>
<evidence type="ECO:0000313" key="2">
    <source>
        <dbReference type="EMBL" id="MBD2182106.1"/>
    </source>
</evidence>
<accession>A0A926ZIS4</accession>
<evidence type="ECO:0000256" key="1">
    <source>
        <dbReference type="SAM" id="Phobius"/>
    </source>
</evidence>
<feature type="transmembrane region" description="Helical" evidence="1">
    <location>
        <begin position="6"/>
        <end position="24"/>
    </location>
</feature>
<reference evidence="2" key="2">
    <citation type="submission" date="2020-08" db="EMBL/GenBank/DDBJ databases">
        <authorList>
            <person name="Chen M."/>
            <person name="Teng W."/>
            <person name="Zhao L."/>
            <person name="Hu C."/>
            <person name="Zhou Y."/>
            <person name="Han B."/>
            <person name="Song L."/>
            <person name="Shu W."/>
        </authorList>
    </citation>
    <scope>NUCLEOTIDE SEQUENCE</scope>
    <source>
        <strain evidence="2">FACHB-1375</strain>
    </source>
</reference>
<keyword evidence="1" id="KW-1133">Transmembrane helix</keyword>
<dbReference type="EMBL" id="JACJPW010000031">
    <property type="protein sequence ID" value="MBD2182106.1"/>
    <property type="molecule type" value="Genomic_DNA"/>
</dbReference>
<protein>
    <submittedName>
        <fullName evidence="2">Uncharacterized protein</fullName>
    </submittedName>
</protein>
<dbReference type="RefSeq" id="WP_190464915.1">
    <property type="nucleotide sequence ID" value="NZ_JACJPW010000031.1"/>
</dbReference>
<organism evidence="2 3">
    <name type="scientific">Aerosakkonema funiforme FACHB-1375</name>
    <dbReference type="NCBI Taxonomy" id="2949571"/>
    <lineage>
        <taxon>Bacteria</taxon>
        <taxon>Bacillati</taxon>
        <taxon>Cyanobacteriota</taxon>
        <taxon>Cyanophyceae</taxon>
        <taxon>Oscillatoriophycideae</taxon>
        <taxon>Aerosakkonematales</taxon>
        <taxon>Aerosakkonemataceae</taxon>
        <taxon>Aerosakkonema</taxon>
    </lineage>
</organism>
<evidence type="ECO:0000313" key="3">
    <source>
        <dbReference type="Proteomes" id="UP000641646"/>
    </source>
</evidence>
<dbReference type="AlphaFoldDB" id="A0A926ZIS4"/>
<keyword evidence="1" id="KW-0812">Transmembrane</keyword>
<keyword evidence="3" id="KW-1185">Reference proteome</keyword>
<dbReference type="Proteomes" id="UP000641646">
    <property type="component" value="Unassembled WGS sequence"/>
</dbReference>